<dbReference type="NCBIfam" id="NF004531">
    <property type="entry name" value="PRK05878.1"/>
    <property type="match status" value="1"/>
</dbReference>
<dbReference type="PANTHER" id="PTHR22931">
    <property type="entry name" value="PHOSPHOENOLPYRUVATE DIKINASE-RELATED"/>
    <property type="match status" value="1"/>
</dbReference>
<evidence type="ECO:0000256" key="6">
    <source>
        <dbReference type="ARBA" id="ARBA00022741"/>
    </source>
</evidence>
<protein>
    <recommendedName>
        <fullName evidence="3">pyruvate, phosphate dikinase</fullName>
        <ecNumber evidence="3">2.7.9.1</ecNumber>
    </recommendedName>
</protein>
<dbReference type="Gene3D" id="3.30.470.20">
    <property type="entry name" value="ATP-grasp fold, B domain"/>
    <property type="match status" value="1"/>
</dbReference>
<dbReference type="Gene3D" id="3.30.1490.20">
    <property type="entry name" value="ATP-grasp fold, A domain"/>
    <property type="match status" value="1"/>
</dbReference>
<dbReference type="EC" id="2.7.9.1" evidence="3"/>
<dbReference type="SUPFAM" id="SSF47473">
    <property type="entry name" value="EF-hand"/>
    <property type="match status" value="2"/>
</dbReference>
<dbReference type="InterPro" id="IPR000121">
    <property type="entry name" value="PEP_util_C"/>
</dbReference>
<evidence type="ECO:0000313" key="13">
    <source>
        <dbReference type="EMBL" id="OLP86781.1"/>
    </source>
</evidence>
<comment type="cofactor">
    <cofactor evidence="1">
        <name>Mg(2+)</name>
        <dbReference type="ChEBI" id="CHEBI:18420"/>
    </cofactor>
</comment>
<dbReference type="InterPro" id="IPR018247">
    <property type="entry name" value="EF_Hand_1_Ca_BS"/>
</dbReference>
<evidence type="ECO:0000256" key="9">
    <source>
        <dbReference type="ARBA" id="ARBA00022840"/>
    </source>
</evidence>
<dbReference type="InterPro" id="IPR010121">
    <property type="entry name" value="Pyruvate_phosphate_dikinase"/>
</dbReference>
<dbReference type="NCBIfam" id="TIGR01828">
    <property type="entry name" value="pyru_phos_dikin"/>
    <property type="match status" value="1"/>
</dbReference>
<evidence type="ECO:0000259" key="12">
    <source>
        <dbReference type="PROSITE" id="PS50222"/>
    </source>
</evidence>
<evidence type="ECO:0000256" key="2">
    <source>
        <dbReference type="ARBA" id="ARBA00007837"/>
    </source>
</evidence>
<dbReference type="Pfam" id="PF13499">
    <property type="entry name" value="EF-hand_7"/>
    <property type="match status" value="1"/>
</dbReference>
<dbReference type="EMBL" id="LSRX01000900">
    <property type="protein sequence ID" value="OLP86781.1"/>
    <property type="molecule type" value="Genomic_DNA"/>
</dbReference>
<evidence type="ECO:0000256" key="3">
    <source>
        <dbReference type="ARBA" id="ARBA00011994"/>
    </source>
</evidence>
<feature type="domain" description="EF-hand" evidence="12">
    <location>
        <begin position="2136"/>
        <end position="2159"/>
    </location>
</feature>
<dbReference type="Gene3D" id="3.20.20.60">
    <property type="entry name" value="Phosphoenolpyruvate-binding domains"/>
    <property type="match status" value="1"/>
</dbReference>
<dbReference type="InterPro" id="IPR040442">
    <property type="entry name" value="Pyrv_kinase-like_dom_sf"/>
</dbReference>
<dbReference type="SUPFAM" id="SSF52009">
    <property type="entry name" value="Phosphohistidine domain"/>
    <property type="match status" value="1"/>
</dbReference>
<evidence type="ECO:0000256" key="5">
    <source>
        <dbReference type="ARBA" id="ARBA00022723"/>
    </source>
</evidence>
<dbReference type="InterPro" id="IPR013815">
    <property type="entry name" value="ATP_grasp_subdomain_1"/>
</dbReference>
<dbReference type="InterPro" id="IPR002048">
    <property type="entry name" value="EF_hand_dom"/>
</dbReference>
<feature type="compositionally biased region" description="Basic and acidic residues" evidence="11">
    <location>
        <begin position="1202"/>
        <end position="1212"/>
    </location>
</feature>
<dbReference type="GO" id="GO:0050242">
    <property type="term" value="F:pyruvate, phosphate dikinase activity"/>
    <property type="evidence" value="ECO:0007669"/>
    <property type="project" value="UniProtKB-EC"/>
</dbReference>
<dbReference type="Pfam" id="PF01326">
    <property type="entry name" value="PPDK_N"/>
    <property type="match status" value="3"/>
</dbReference>
<dbReference type="InterPro" id="IPR011992">
    <property type="entry name" value="EF-hand-dom_pair"/>
</dbReference>
<comment type="similarity">
    <text evidence="2">Belongs to the PEP-utilizing enzyme family.</text>
</comment>
<dbReference type="PROSITE" id="PS00370">
    <property type="entry name" value="PEP_ENZYMES_PHOS_SITE"/>
    <property type="match status" value="1"/>
</dbReference>
<dbReference type="PROSITE" id="PS00018">
    <property type="entry name" value="EF_HAND_1"/>
    <property type="match status" value="3"/>
</dbReference>
<feature type="region of interest" description="Disordered" evidence="11">
    <location>
        <begin position="1668"/>
        <end position="1692"/>
    </location>
</feature>
<dbReference type="Pfam" id="PF02896">
    <property type="entry name" value="PEP-utilizers_C"/>
    <property type="match status" value="1"/>
</dbReference>
<keyword evidence="6" id="KW-0547">Nucleotide-binding</keyword>
<dbReference type="InterPro" id="IPR015813">
    <property type="entry name" value="Pyrv/PenolPyrv_kinase-like_dom"/>
</dbReference>
<evidence type="ECO:0000256" key="7">
    <source>
        <dbReference type="ARBA" id="ARBA00022777"/>
    </source>
</evidence>
<dbReference type="InterPro" id="IPR036637">
    <property type="entry name" value="Phosphohistidine_dom_sf"/>
</dbReference>
<dbReference type="Gene3D" id="3.50.30.10">
    <property type="entry name" value="Phosphohistidine domain"/>
    <property type="match status" value="1"/>
</dbReference>
<keyword evidence="9" id="KW-0067">ATP-binding</keyword>
<organism evidence="13 14">
    <name type="scientific">Symbiodinium microadriaticum</name>
    <name type="common">Dinoflagellate</name>
    <name type="synonym">Zooxanthella microadriatica</name>
    <dbReference type="NCBI Taxonomy" id="2951"/>
    <lineage>
        <taxon>Eukaryota</taxon>
        <taxon>Sar</taxon>
        <taxon>Alveolata</taxon>
        <taxon>Dinophyceae</taxon>
        <taxon>Suessiales</taxon>
        <taxon>Symbiodiniaceae</taxon>
        <taxon>Symbiodinium</taxon>
    </lineage>
</organism>
<dbReference type="PROSITE" id="PS50222">
    <property type="entry name" value="EF_HAND_2"/>
    <property type="match status" value="4"/>
</dbReference>
<dbReference type="InterPro" id="IPR002192">
    <property type="entry name" value="PPDK_AMP/ATP-bd"/>
</dbReference>
<dbReference type="OrthoDB" id="186625at2759"/>
<feature type="domain" description="EF-hand" evidence="12">
    <location>
        <begin position="1780"/>
        <end position="1815"/>
    </location>
</feature>
<evidence type="ECO:0000256" key="11">
    <source>
        <dbReference type="SAM" id="MobiDB-lite"/>
    </source>
</evidence>
<dbReference type="GO" id="GO:0016301">
    <property type="term" value="F:kinase activity"/>
    <property type="evidence" value="ECO:0007669"/>
    <property type="project" value="UniProtKB-KW"/>
</dbReference>
<sequence>MASLGAQEDQVWKVKEKETGRIFALKKCFDAFQNSTDAQRTFREIIFLQVLSFKQRSSDTTLPCTNLPVSQAVVDMYRKMATATAQAFGFQLHPSLCSFLHLFVMTWVYNFGSGNADGRAEMKNLLGGKGANLAEMASIGLPVPPGFTLTTEICTYYYQNDCQYPADLKEQVTKALALVETRTGRKFGDATNPLLVSVRSGARASMPGMMDTVLNLGLNDVTAEALAKQSGDRRFAFDSYRRFVQMYSDVVLGIELHNFEKLLERSKKKRGVTQDHELQPKDLEQLVKDYKACVYLQLGEEFPEDPQQQLWGAVGAVFGSWMNQRAKTYRKLHDIPEEWGTAVNVQAMVFGNMGNDCATGVAFTRNPSNGAKDFYGEFLVNAQGEDVVAGIRTPQELTIKARKSHGSDLPSLEEVMPGIFRELENVRHQLENHYRDMQDIEFTIQQGKLYMLQTRTGKRTAHAALQIAVEMANEGLINKSQALMRLKPDLIDQLLHPTLDPKAKKTVIAKGLPASPGAAAGKVVFSADEAVTRSENGDKVILVRIETSPDDIHGLHAAEGVLTTRGGMTSHAAVVARGMGRPCVAGAGEVKVNYSSASFEVGDVVVSEGQLVTIDGVTGEVMLGEVPTVPPQLSGAFGTVMSWADEFRTMQVRANAETPADARQAKEFGCEGIGLVRTEHMFFEGGRIVAMRQMILASDKTDRQAALDKLLAMQRADIVELFHIMDGLPVTVRLLDPPLHEFIPHTEAEMGLVAKAAGVPLDRVRRRASELQEANPMLGHRGCRLAITYPEICEMQARAIFEAAAEVGCSAKKTPVAEVMVPLVSTLEELVQLKKVIEATAQQVQKEQGVNFTYRVGTMVELPRAALQAGRLAEQAEFFSFGTNDLTQTTYGLSRDDAGAFLPEYKAKGIVEQDPFVSLDQEGVGELIQIAVERGRRSRSGMKMGICGEHGGDPASIEFCEKTGLDYVSCSPFRVPIARLAAAQAALKSQGEKALQASTKVLKAESSQDADVVGSRSDLQRAIAANLQVLHRDLKPANVLLNSTGPQDASSGMAVQATGHFGSKSTEAGIEHLSYYLGPPSTRRSTMDQLEKVVELRGALDSGDMNPNLKKGETPRPAKKHESRTRVGEVMYSLRTHASRKHPAEYGWLHTVMVKSLEDMLETAVCRWQEAEPLLRCCALDAGMPDLVGLGGGDGDGGSDAAHPRQGNDAHDGPAPCRLDGIGAVEAAVASIWNFNRGADVLQQLLRGLLIAATGHHVDDFYGLDAWVTRQRSRCRTFGFPTKSSKAQPPAAEHVVQGVTFHLDERGATLSRTPRRVQSPGHQRGQLGASSGGEIGGPGGFPGTLRRSGQGRHQGDMTQRRGPPPNSSRWVYRRPCDPCMTQILPTIKPRFIPVDVEHMDVAILYAEAFFTDGEKLHKAGHVPDGLNPTPRQRAENGWGGLLRPRRGSGVVREDLLGEESVHLHARGLRPLAAFDTFATHLRQSIVAFIDNMAGQAALSKGYGTGPAVNGMISACWSLAADQAWFVQFESGCDKMIRMPISDITKLKDQIHAMIVQRRKLQQELLAWPWSTESPPGELPLLSRCLKREQDKRGVALPAFRGSGQAANGQRIERFYFCWFRGATLPLCSCAQLGPFRHCPAYLNSSSLPSLGAPFAAARFDVHKDACSKDHPTVGSPSLSPLSPSKKRGLFSDADQDPAAKQFRLSNPEFREAFAKFAGAQGFIDVQGLSNALNFVKLTVEAGTQHSLLHRSFQVSTCCWLMARFGSQNRLVLNQWCELMDYLANLKVIFLQVDADRSGAIEFGELRRAFQLSGVNLEAAIIAEVGQSFDSDKDGSLEFDEFVQMRLEWDFYIAAWDMQTQGAARIAPNQLLQVLEEIKKSLEPLGTIIGTTGLSSMNTQGIFYASMFGRHRPFLLSTCERLIIRFGQGSLFLNFEQFCSMMVFLKEMKTAFCSLDNKGAGSLQLPELCNAFWRARINLPETLIQQIGKSFDSDNSGGIEFDEFIQMTAEWHEMWKLQDRFSTTIAAEELSQMLGSVQVIYQVINGSIQTLRPFCLNTCRWLIAKFGTCQAGERFAKRLSYQEFLHLVQYLKDSYITFLRFDFNRMGSLGAEHLGSVLAAFGLNLSADAVDNIRLSYDVDRSNRLSFDEFLQMLLEVQLYEQCFSNREQNPALLTPLNTLSPILGQSLAGGKSSGVVALDRSAFFSLVFAVPRQLTLQG</sequence>
<dbReference type="Gene3D" id="1.10.238.10">
    <property type="entry name" value="EF-hand"/>
    <property type="match status" value="3"/>
</dbReference>
<dbReference type="SUPFAM" id="SSF51621">
    <property type="entry name" value="Phosphoenolpyruvate/pyruvate domain"/>
    <property type="match status" value="1"/>
</dbReference>
<feature type="domain" description="EF-hand" evidence="12">
    <location>
        <begin position="1816"/>
        <end position="1851"/>
    </location>
</feature>
<evidence type="ECO:0000256" key="4">
    <source>
        <dbReference type="ARBA" id="ARBA00022679"/>
    </source>
</evidence>
<name>A0A1Q9CV22_SYMMI</name>
<reference evidence="13 14" key="1">
    <citation type="submission" date="2016-02" db="EMBL/GenBank/DDBJ databases">
        <title>Genome analysis of coral dinoflagellate symbionts highlights evolutionary adaptations to a symbiotic lifestyle.</title>
        <authorList>
            <person name="Aranda M."/>
            <person name="Li Y."/>
            <person name="Liew Y.J."/>
            <person name="Baumgarten S."/>
            <person name="Simakov O."/>
            <person name="Wilson M."/>
            <person name="Piel J."/>
            <person name="Ashoor H."/>
            <person name="Bougouffa S."/>
            <person name="Bajic V.B."/>
            <person name="Ryu T."/>
            <person name="Ravasi T."/>
            <person name="Bayer T."/>
            <person name="Micklem G."/>
            <person name="Kim H."/>
            <person name="Bhak J."/>
            <person name="Lajeunesse T.C."/>
            <person name="Voolstra C.R."/>
        </authorList>
    </citation>
    <scope>NUCLEOTIDE SEQUENCE [LARGE SCALE GENOMIC DNA]</scope>
    <source>
        <strain evidence="13 14">CCMP2467</strain>
    </source>
</reference>
<dbReference type="SMART" id="SM00054">
    <property type="entry name" value="EFh"/>
    <property type="match status" value="4"/>
</dbReference>
<feature type="region of interest" description="Disordered" evidence="11">
    <location>
        <begin position="1309"/>
        <end position="1373"/>
    </location>
</feature>
<feature type="region of interest" description="Disordered" evidence="11">
    <location>
        <begin position="1100"/>
        <end position="1126"/>
    </location>
</feature>
<accession>A0A1Q9CV22</accession>
<dbReference type="Gene3D" id="1.20.80.30">
    <property type="match status" value="1"/>
</dbReference>
<keyword evidence="5" id="KW-0479">Metal-binding</keyword>
<dbReference type="Gene3D" id="1.10.189.10">
    <property type="entry name" value="Pyruvate Phosphate Dikinase, domain 2"/>
    <property type="match status" value="1"/>
</dbReference>
<dbReference type="SUPFAM" id="SSF56059">
    <property type="entry name" value="Glutathione synthetase ATP-binding domain-like"/>
    <property type="match status" value="1"/>
</dbReference>
<keyword evidence="4" id="KW-0808">Transferase</keyword>
<dbReference type="GO" id="GO:0005524">
    <property type="term" value="F:ATP binding"/>
    <property type="evidence" value="ECO:0007669"/>
    <property type="project" value="UniProtKB-KW"/>
</dbReference>
<keyword evidence="7 13" id="KW-0418">Kinase</keyword>
<dbReference type="Proteomes" id="UP000186817">
    <property type="component" value="Unassembled WGS sequence"/>
</dbReference>
<keyword evidence="14" id="KW-1185">Reference proteome</keyword>
<evidence type="ECO:0000256" key="8">
    <source>
        <dbReference type="ARBA" id="ARBA00022837"/>
    </source>
</evidence>
<gene>
    <name evidence="13" type="primary">ppdK</name>
    <name evidence="13" type="ORF">AK812_SmicGene32088</name>
</gene>
<keyword evidence="13" id="KW-0670">Pyruvate</keyword>
<evidence type="ECO:0000313" key="14">
    <source>
        <dbReference type="Proteomes" id="UP000186817"/>
    </source>
</evidence>
<dbReference type="Gene3D" id="3.30.200.20">
    <property type="entry name" value="Phosphorylase Kinase, domain 1"/>
    <property type="match status" value="1"/>
</dbReference>
<dbReference type="PROSITE" id="PS00742">
    <property type="entry name" value="PEP_ENZYMES_2"/>
    <property type="match status" value="1"/>
</dbReference>
<dbReference type="InterPro" id="IPR023151">
    <property type="entry name" value="PEP_util_CS"/>
</dbReference>
<dbReference type="PANTHER" id="PTHR22931:SF9">
    <property type="entry name" value="PYRUVATE, PHOSPHATE DIKINASE 1, CHLOROPLASTIC"/>
    <property type="match status" value="1"/>
</dbReference>
<proteinExistence type="inferred from homology"/>
<dbReference type="GO" id="GO:0005509">
    <property type="term" value="F:calcium ion binding"/>
    <property type="evidence" value="ECO:0007669"/>
    <property type="project" value="InterPro"/>
</dbReference>
<feature type="compositionally biased region" description="Gly residues" evidence="11">
    <location>
        <begin position="1330"/>
        <end position="1342"/>
    </location>
</feature>
<dbReference type="Pfam" id="PF00391">
    <property type="entry name" value="PEP-utilizers"/>
    <property type="match status" value="1"/>
</dbReference>
<evidence type="ECO:0000256" key="10">
    <source>
        <dbReference type="ARBA" id="ARBA00022842"/>
    </source>
</evidence>
<dbReference type="InterPro" id="IPR008279">
    <property type="entry name" value="PEP-util_enz_mobile_dom"/>
</dbReference>
<keyword evidence="8" id="KW-0106">Calcium</keyword>
<comment type="caution">
    <text evidence="13">The sequence shown here is derived from an EMBL/GenBank/DDBJ whole genome shotgun (WGS) entry which is preliminary data.</text>
</comment>
<evidence type="ECO:0000256" key="1">
    <source>
        <dbReference type="ARBA" id="ARBA00001946"/>
    </source>
</evidence>
<feature type="domain" description="EF-hand" evidence="12">
    <location>
        <begin position="1978"/>
        <end position="2013"/>
    </location>
</feature>
<dbReference type="InterPro" id="IPR018274">
    <property type="entry name" value="PEP_util_AS"/>
</dbReference>
<feature type="region of interest" description="Disordered" evidence="11">
    <location>
        <begin position="1190"/>
        <end position="1215"/>
    </location>
</feature>
<keyword evidence="10" id="KW-0460">Magnesium</keyword>